<proteinExistence type="predicted"/>
<dbReference type="GO" id="GO:0008168">
    <property type="term" value="F:methyltransferase activity"/>
    <property type="evidence" value="ECO:0007669"/>
    <property type="project" value="UniProtKB-KW"/>
</dbReference>
<dbReference type="CDD" id="cd02440">
    <property type="entry name" value="AdoMet_MTases"/>
    <property type="match status" value="1"/>
</dbReference>
<dbReference type="RefSeq" id="WP_301592190.1">
    <property type="nucleotide sequence ID" value="NZ_JAPFQI010000024.1"/>
</dbReference>
<dbReference type="Gene3D" id="3.40.50.150">
    <property type="entry name" value="Vaccinia Virus protein VP39"/>
    <property type="match status" value="1"/>
</dbReference>
<dbReference type="InterPro" id="IPR029063">
    <property type="entry name" value="SAM-dependent_MTases_sf"/>
</dbReference>
<comment type="caution">
    <text evidence="1">The sequence shown here is derived from an EMBL/GenBank/DDBJ whole genome shotgun (WGS) entry which is preliminary data.</text>
</comment>
<protein>
    <submittedName>
        <fullName evidence="1">Class I SAM-dependent methyltransferase</fullName>
    </submittedName>
</protein>
<organism evidence="1 2">
    <name type="scientific">Sabulicella glaciei</name>
    <dbReference type="NCBI Taxonomy" id="2984948"/>
    <lineage>
        <taxon>Bacteria</taxon>
        <taxon>Pseudomonadati</taxon>
        <taxon>Pseudomonadota</taxon>
        <taxon>Alphaproteobacteria</taxon>
        <taxon>Acetobacterales</taxon>
        <taxon>Acetobacteraceae</taxon>
        <taxon>Sabulicella</taxon>
    </lineage>
</organism>
<evidence type="ECO:0000313" key="1">
    <source>
        <dbReference type="EMBL" id="MCW8087988.1"/>
    </source>
</evidence>
<reference evidence="1 2" key="1">
    <citation type="submission" date="2022-10" db="EMBL/GenBank/DDBJ databases">
        <title>Roseococcus glaciei nov., sp. nov., isolated from glacier.</title>
        <authorList>
            <person name="Liu Q."/>
            <person name="Xin Y.-H."/>
        </authorList>
    </citation>
    <scope>NUCLEOTIDE SEQUENCE [LARGE SCALE GENOMIC DNA]</scope>
    <source>
        <strain evidence="1 2">MDT2-1-1</strain>
    </source>
</reference>
<dbReference type="Pfam" id="PF13489">
    <property type="entry name" value="Methyltransf_23"/>
    <property type="match status" value="1"/>
</dbReference>
<accession>A0ABT3P0Q7</accession>
<name>A0ABT3P0Q7_9PROT</name>
<dbReference type="EMBL" id="JAPFQI010000024">
    <property type="protein sequence ID" value="MCW8087988.1"/>
    <property type="molecule type" value="Genomic_DNA"/>
</dbReference>
<dbReference type="SUPFAM" id="SSF53335">
    <property type="entry name" value="S-adenosyl-L-methionine-dependent methyltransferases"/>
    <property type="match status" value="1"/>
</dbReference>
<evidence type="ECO:0000313" key="2">
    <source>
        <dbReference type="Proteomes" id="UP001526430"/>
    </source>
</evidence>
<keyword evidence="1" id="KW-0489">Methyltransferase</keyword>
<dbReference type="GO" id="GO:0032259">
    <property type="term" value="P:methylation"/>
    <property type="evidence" value="ECO:0007669"/>
    <property type="project" value="UniProtKB-KW"/>
</dbReference>
<keyword evidence="1" id="KW-0808">Transferase</keyword>
<gene>
    <name evidence="1" type="ORF">OF850_20500</name>
</gene>
<dbReference type="Proteomes" id="UP001526430">
    <property type="component" value="Unassembled WGS sequence"/>
</dbReference>
<sequence length="288" mass="31811">MDRRAFLLDGLRLSPPRIIEIGASISPIAPKREGWPTVVVDHAPAAELRDKYARENAAAIEEVDVVWQGGPLHERFPQDSHGSFDAIIASHVIEHLLDPVGLLLSADRLLKPDGRLILAVPDKRLCFDAMRPVSTTGQMLAAHLAPRRKHGIGAVFDSTAYSSRRTDDEAKPWLKGEAVPFDLISAPFEVHALCAGYSEAEGAYHDVHAWTFTPASFALAVLELRAMGLSPWRIKDTHEPGGVEFLAVLERAITPIPPREEIQRERKGLMLRMLAEIRDQANWLLGPG</sequence>
<keyword evidence="2" id="KW-1185">Reference proteome</keyword>